<dbReference type="InterPro" id="IPR036511">
    <property type="entry name" value="TGT-like_sf"/>
</dbReference>
<dbReference type="SUPFAM" id="SSF88802">
    <property type="entry name" value="Pre-PUA domain"/>
    <property type="match status" value="1"/>
</dbReference>
<dbReference type="GO" id="GO:0005737">
    <property type="term" value="C:cytoplasm"/>
    <property type="evidence" value="ECO:0007669"/>
    <property type="project" value="TreeGrafter"/>
</dbReference>
<dbReference type="InterPro" id="IPR036974">
    <property type="entry name" value="PUA_sf"/>
</dbReference>
<dbReference type="InterPro" id="IPR036895">
    <property type="entry name" value="Uracil-DNA_glycosylase-like_sf"/>
</dbReference>
<dbReference type="Gene3D" id="3.40.50.10630">
    <property type="entry name" value="Uracil-DNA glycosylase-like"/>
    <property type="match status" value="1"/>
</dbReference>
<evidence type="ECO:0000256" key="1">
    <source>
        <dbReference type="ARBA" id="ARBA00022694"/>
    </source>
</evidence>
<evidence type="ECO:0008006" key="5">
    <source>
        <dbReference type="Google" id="ProtNLM"/>
    </source>
</evidence>
<dbReference type="PANTHER" id="PTHR46499">
    <property type="entry name" value="QUEUINE TRNA-RIBOSYLTRANSFERASE"/>
    <property type="match status" value="1"/>
</dbReference>
<dbReference type="SUPFAM" id="SSF52141">
    <property type="entry name" value="Uracil-DNA glycosylase-like"/>
    <property type="match status" value="1"/>
</dbReference>
<dbReference type="Pfam" id="PF01702">
    <property type="entry name" value="TGT"/>
    <property type="match status" value="1"/>
</dbReference>
<dbReference type="GO" id="GO:0002099">
    <property type="term" value="P:tRNA wobble guanine modification"/>
    <property type="evidence" value="ECO:0007669"/>
    <property type="project" value="TreeGrafter"/>
</dbReference>
<organism evidence="4">
    <name type="scientific">marine sediment metagenome</name>
    <dbReference type="NCBI Taxonomy" id="412755"/>
    <lineage>
        <taxon>unclassified sequences</taxon>
        <taxon>metagenomes</taxon>
        <taxon>ecological metagenomes</taxon>
    </lineage>
</organism>
<feature type="domain" description="tRNA-guanine(15) transglycosylase-like" evidence="2">
    <location>
        <begin position="192"/>
        <end position="318"/>
    </location>
</feature>
<dbReference type="InterPro" id="IPR004521">
    <property type="entry name" value="Uncharacterised_CHP00451"/>
</dbReference>
<dbReference type="GO" id="GO:0003723">
    <property type="term" value="F:RNA binding"/>
    <property type="evidence" value="ECO:0007669"/>
    <property type="project" value="InterPro"/>
</dbReference>
<evidence type="ECO:0000313" key="4">
    <source>
        <dbReference type="EMBL" id="KKN66113.1"/>
    </source>
</evidence>
<sequence>MTFFFELIENRIGFSRIGRVNLSKEKKLYLKTPNILIPIKNILMKQFSFIQEFENHDLFIISKEIFLQIGFLREKFKDTGFIFSYPGTLEKFEEILEGNLEIFTKDNVLAIIPFNIPTTSIDRAFAEGEVKRYLLNVALILNKHPNINFGLSIRLFNYPMLINLYFPTIKGKENIKLLNLMEIFDNFKNIRNILNTISIIKKDFDNNLVILASGKIIPKFYPILIYLGVDLIDSSYLLYLSSKDLYDTTEYLIPIHKVSYFPCSCVACKSKLKNLKAIRFSSEKKDLLCLHNLIATRNYMMKIKQYLHHEDFRAFVEKSSFDHISIISILKILDKEYFNIVKYETPILQKDKLVKCLGPSSYFRPDFREFRGRMINNFEPESWTTLIILLPCSAKKPYSQSKSHKLFLEVIRKFPKFQNFQEIILTSPLGAIPRQLENVYPVNSYDVSVTGEWDEEELQITSNMLIEILLKYNKSIPVICHLEGEYVKIAENVNSKVPHNFSFSKIESKVTSKASLASFEDLINQHLNDFVPADNLSQVNYLSKTWIRKFIKILDYQFGIGTGRYVINGELKPIKIKSKSYINLIDLKSQEILGIFRFSLGQVFLKMKGLKRLPLLLIKSNIIVFNGQKISGSTLFRPGIIEYGQDLIPNEHVVIVDIDKKSIIGAGTLLVGTNFIKNSKTGRIVEIYEKI</sequence>
<dbReference type="SUPFAM" id="SSF88697">
    <property type="entry name" value="PUA domain-like"/>
    <property type="match status" value="1"/>
</dbReference>
<dbReference type="EMBL" id="LAZR01000510">
    <property type="protein sequence ID" value="KKN66113.1"/>
    <property type="molecule type" value="Genomic_DNA"/>
</dbReference>
<protein>
    <recommendedName>
        <fullName evidence="5">PUA domain-containing protein</fullName>
    </recommendedName>
</protein>
<reference evidence="4" key="1">
    <citation type="journal article" date="2015" name="Nature">
        <title>Complex archaea that bridge the gap between prokaryotes and eukaryotes.</title>
        <authorList>
            <person name="Spang A."/>
            <person name="Saw J.H."/>
            <person name="Jorgensen S.L."/>
            <person name="Zaremba-Niedzwiedzka K."/>
            <person name="Martijn J."/>
            <person name="Lind A.E."/>
            <person name="van Eijk R."/>
            <person name="Schleper C."/>
            <person name="Guy L."/>
            <person name="Ettema T.J."/>
        </authorList>
    </citation>
    <scope>NUCLEOTIDE SEQUENCE</scope>
</reference>
<dbReference type="AlphaFoldDB" id="A0A0F9VJT4"/>
<dbReference type="InterPro" id="IPR002616">
    <property type="entry name" value="tRNA_ribo_trans-like"/>
</dbReference>
<keyword evidence="1" id="KW-0819">tRNA processing</keyword>
<dbReference type="PANTHER" id="PTHR46499:SF1">
    <property type="entry name" value="QUEUINE TRNA-RIBOSYLTRANSFERASE"/>
    <property type="match status" value="1"/>
</dbReference>
<dbReference type="SUPFAM" id="SSF51713">
    <property type="entry name" value="tRNA-guanine transglycosylase"/>
    <property type="match status" value="1"/>
</dbReference>
<dbReference type="InterPro" id="IPR040777">
    <property type="entry name" value="DUF5591"/>
</dbReference>
<proteinExistence type="predicted"/>
<dbReference type="InterPro" id="IPR015947">
    <property type="entry name" value="PUA-like_sf"/>
</dbReference>
<name>A0A0F9VJT4_9ZZZZ</name>
<dbReference type="Gene3D" id="3.20.20.105">
    <property type="entry name" value="Queuine tRNA-ribosyltransferase-like"/>
    <property type="match status" value="1"/>
</dbReference>
<comment type="caution">
    <text evidence="4">The sequence shown here is derived from an EMBL/GenBank/DDBJ whole genome shotgun (WGS) entry which is preliminary data.</text>
</comment>
<dbReference type="Gene3D" id="2.30.130.10">
    <property type="entry name" value="PUA domain"/>
    <property type="match status" value="1"/>
</dbReference>
<dbReference type="InterPro" id="IPR050076">
    <property type="entry name" value="ArchSynthase1/Queuine_TRR"/>
</dbReference>
<accession>A0A0F9VJT4</accession>
<dbReference type="PROSITE" id="PS50890">
    <property type="entry name" value="PUA"/>
    <property type="match status" value="1"/>
</dbReference>
<evidence type="ECO:0000259" key="3">
    <source>
        <dbReference type="Pfam" id="PF17884"/>
    </source>
</evidence>
<dbReference type="Pfam" id="PF17884">
    <property type="entry name" value="DUF5591"/>
    <property type="match status" value="1"/>
</dbReference>
<evidence type="ECO:0000259" key="2">
    <source>
        <dbReference type="Pfam" id="PF01702"/>
    </source>
</evidence>
<gene>
    <name evidence="4" type="ORF">LCGC14_0474920</name>
</gene>
<dbReference type="NCBIfam" id="TIGR00451">
    <property type="entry name" value="unchar_dom_2"/>
    <property type="match status" value="1"/>
</dbReference>
<feature type="domain" description="DUF5591" evidence="3">
    <location>
        <begin position="368"/>
        <end position="520"/>
    </location>
</feature>